<reference evidence="2 3" key="1">
    <citation type="submission" date="2017-09" db="EMBL/GenBank/DDBJ databases">
        <authorList>
            <person name="Ehlers B."/>
            <person name="Leendertz F.H."/>
        </authorList>
    </citation>
    <scope>NUCLEOTIDE SEQUENCE [LARGE SCALE GENOMIC DNA]</scope>
    <source>
        <strain evidence="2 3">DSM 16848</strain>
    </source>
</reference>
<dbReference type="Proteomes" id="UP000219669">
    <property type="component" value="Unassembled WGS sequence"/>
</dbReference>
<dbReference type="RefSeq" id="WP_097113657.1">
    <property type="nucleotide sequence ID" value="NZ_CP083931.1"/>
</dbReference>
<sequence>MKKIFLFSSILLLNACANTMQGALQDTSNNIYHATEYVRQNPDVVDNATSTLKRGGELIGKGMKATGEYLQEITK</sequence>
<feature type="signal peptide" evidence="1">
    <location>
        <begin position="1"/>
        <end position="17"/>
    </location>
</feature>
<protein>
    <recommendedName>
        <fullName evidence="4">Entericidin EcnA/B family protein</fullName>
    </recommendedName>
</protein>
<proteinExistence type="predicted"/>
<organism evidence="2 3">
    <name type="scientific">Alysiella filiformis DSM 16848</name>
    <dbReference type="NCBI Taxonomy" id="1120981"/>
    <lineage>
        <taxon>Bacteria</taxon>
        <taxon>Pseudomonadati</taxon>
        <taxon>Pseudomonadota</taxon>
        <taxon>Betaproteobacteria</taxon>
        <taxon>Neisseriales</taxon>
        <taxon>Neisseriaceae</taxon>
        <taxon>Alysiella</taxon>
    </lineage>
</organism>
<gene>
    <name evidence="2" type="ORF">SAMN02746062_00584</name>
</gene>
<evidence type="ECO:0000256" key="1">
    <source>
        <dbReference type="SAM" id="SignalP"/>
    </source>
</evidence>
<dbReference type="AlphaFoldDB" id="A0A286E5V6"/>
<evidence type="ECO:0000313" key="2">
    <source>
        <dbReference type="EMBL" id="SOD66318.1"/>
    </source>
</evidence>
<keyword evidence="3" id="KW-1185">Reference proteome</keyword>
<keyword evidence="1" id="KW-0732">Signal</keyword>
<dbReference type="EMBL" id="OCNF01000003">
    <property type="protein sequence ID" value="SOD66318.1"/>
    <property type="molecule type" value="Genomic_DNA"/>
</dbReference>
<name>A0A286E5V6_9NEIS</name>
<evidence type="ECO:0008006" key="4">
    <source>
        <dbReference type="Google" id="ProtNLM"/>
    </source>
</evidence>
<accession>A0A286E5V6</accession>
<evidence type="ECO:0000313" key="3">
    <source>
        <dbReference type="Proteomes" id="UP000219669"/>
    </source>
</evidence>
<dbReference type="OrthoDB" id="8613893at2"/>
<feature type="chain" id="PRO_5012854902" description="Entericidin EcnA/B family protein" evidence="1">
    <location>
        <begin position="18"/>
        <end position="75"/>
    </location>
</feature>